<gene>
    <name evidence="1" type="ORF">GCM10011376_23580</name>
</gene>
<reference evidence="2" key="1">
    <citation type="journal article" date="2019" name="Int. J. Syst. Evol. Microbiol.">
        <title>The Global Catalogue of Microorganisms (GCM) 10K type strain sequencing project: providing services to taxonomists for standard genome sequencing and annotation.</title>
        <authorList>
            <consortium name="The Broad Institute Genomics Platform"/>
            <consortium name="The Broad Institute Genome Sequencing Center for Infectious Disease"/>
            <person name="Wu L."/>
            <person name="Ma J."/>
        </authorList>
    </citation>
    <scope>NUCLEOTIDE SEQUENCE [LARGE SCALE GENOMIC DNA]</scope>
    <source>
        <strain evidence="2">CGMCC 1.12791</strain>
    </source>
</reference>
<accession>A0ABQ3HLG3</accession>
<name>A0ABQ3HLG3_9ACTN</name>
<evidence type="ECO:0000313" key="2">
    <source>
        <dbReference type="Proteomes" id="UP000597341"/>
    </source>
</evidence>
<comment type="caution">
    <text evidence="1">The sequence shown here is derived from an EMBL/GenBank/DDBJ whole genome shotgun (WGS) entry which is preliminary data.</text>
</comment>
<keyword evidence="2" id="KW-1185">Reference proteome</keyword>
<dbReference type="EMBL" id="BNAD01000005">
    <property type="protein sequence ID" value="GHE17748.1"/>
    <property type="molecule type" value="Genomic_DNA"/>
</dbReference>
<protein>
    <submittedName>
        <fullName evidence="1">Uncharacterized protein</fullName>
    </submittedName>
</protein>
<evidence type="ECO:0000313" key="1">
    <source>
        <dbReference type="EMBL" id="GHE17748.1"/>
    </source>
</evidence>
<dbReference type="Proteomes" id="UP000597341">
    <property type="component" value="Unassembled WGS sequence"/>
</dbReference>
<organism evidence="1 2">
    <name type="scientific">Nocardioides flavus</name>
    <name type="common">ex Wang et al. 2016</name>
    <dbReference type="NCBI Taxonomy" id="2058780"/>
    <lineage>
        <taxon>Bacteria</taxon>
        <taxon>Bacillati</taxon>
        <taxon>Actinomycetota</taxon>
        <taxon>Actinomycetes</taxon>
        <taxon>Propionibacteriales</taxon>
        <taxon>Nocardioidaceae</taxon>
        <taxon>Nocardioides</taxon>
    </lineage>
</organism>
<sequence length="64" mass="6982">MQQSPTRDLTVPDSPAAEYLTGPYCGLLLDVNTRNTRPNAVAASATTQVRQPTCLQVKAHFHND</sequence>
<proteinExistence type="predicted"/>